<dbReference type="GO" id="GO:0016787">
    <property type="term" value="F:hydrolase activity"/>
    <property type="evidence" value="ECO:0007669"/>
    <property type="project" value="UniProtKB-KW"/>
</dbReference>
<keyword evidence="2" id="KW-0472">Membrane</keyword>
<keyword evidence="1" id="KW-0547">Nucleotide-binding</keyword>
<dbReference type="GO" id="GO:0000723">
    <property type="term" value="P:telomere maintenance"/>
    <property type="evidence" value="ECO:0007669"/>
    <property type="project" value="InterPro"/>
</dbReference>
<comment type="cofactor">
    <cofactor evidence="1">
        <name>Mg(2+)</name>
        <dbReference type="ChEBI" id="CHEBI:18420"/>
    </cofactor>
</comment>
<evidence type="ECO:0000259" key="3">
    <source>
        <dbReference type="Pfam" id="PF05970"/>
    </source>
</evidence>
<gene>
    <name evidence="5" type="ORF">BUALT_Bualt08G0062300</name>
</gene>
<accession>A0AAV6XBF3</accession>
<keyword evidence="1" id="KW-0234">DNA repair</keyword>
<dbReference type="Proteomes" id="UP000826271">
    <property type="component" value="Unassembled WGS sequence"/>
</dbReference>
<dbReference type="GO" id="GO:0043139">
    <property type="term" value="F:5'-3' DNA helicase activity"/>
    <property type="evidence" value="ECO:0007669"/>
    <property type="project" value="UniProtKB-EC"/>
</dbReference>
<keyword evidence="2" id="KW-0812">Transmembrane</keyword>
<keyword evidence="2" id="KW-1133">Transmembrane helix</keyword>
<dbReference type="EMBL" id="WHWC01000008">
    <property type="protein sequence ID" value="KAG8377722.1"/>
    <property type="molecule type" value="Genomic_DNA"/>
</dbReference>
<keyword evidence="1" id="KW-0227">DNA damage</keyword>
<evidence type="ECO:0000313" key="6">
    <source>
        <dbReference type="Proteomes" id="UP000826271"/>
    </source>
</evidence>
<comment type="caution">
    <text evidence="5">The sequence shown here is derived from an EMBL/GenBank/DDBJ whole genome shotgun (WGS) entry which is preliminary data.</text>
</comment>
<organism evidence="5 6">
    <name type="scientific">Buddleja alternifolia</name>
    <dbReference type="NCBI Taxonomy" id="168488"/>
    <lineage>
        <taxon>Eukaryota</taxon>
        <taxon>Viridiplantae</taxon>
        <taxon>Streptophyta</taxon>
        <taxon>Embryophyta</taxon>
        <taxon>Tracheophyta</taxon>
        <taxon>Spermatophyta</taxon>
        <taxon>Magnoliopsida</taxon>
        <taxon>eudicotyledons</taxon>
        <taxon>Gunneridae</taxon>
        <taxon>Pentapetalae</taxon>
        <taxon>asterids</taxon>
        <taxon>lamiids</taxon>
        <taxon>Lamiales</taxon>
        <taxon>Scrophulariaceae</taxon>
        <taxon>Buddlejeae</taxon>
        <taxon>Buddleja</taxon>
    </lineage>
</organism>
<dbReference type="Pfam" id="PF21530">
    <property type="entry name" value="Pif1_2B_dom"/>
    <property type="match status" value="1"/>
</dbReference>
<dbReference type="InterPro" id="IPR049163">
    <property type="entry name" value="Pif1-like_2B_dom"/>
</dbReference>
<keyword evidence="1" id="KW-0347">Helicase</keyword>
<dbReference type="Pfam" id="PF05970">
    <property type="entry name" value="PIF1"/>
    <property type="match status" value="1"/>
</dbReference>
<feature type="domain" description="DNA helicase Pif1-like DEAD-box helicase" evidence="3">
    <location>
        <begin position="340"/>
        <end position="382"/>
    </location>
</feature>
<comment type="similarity">
    <text evidence="1">Belongs to the helicase family.</text>
</comment>
<sequence>MWLEEKVAHNSKINPKSGICCQSGKVLLALLPPSSEYLDELLKDHFFMKNIRSLNSMFCFTSMGGILASIVEGLIAMLDSVNLYVQIFRSARDALQHDNGVSLHICFLHSRSNRQYNQPTTIEIAALIIVDNTDAAGCQDIIVSIEQQRLNYIKTHQAEMRGDSYQGLEDAVDSGDTDANISVIEFQKRGLTHSHMTRTLAERDKPITSDDIDQFICAEIPDKDTNPKAYEMVVRCMVHGPCGVHNPSALCMVEGKVVYQTFKQTWLNDDNEWHGALSEAETWASSIKLRNIVREELRDNNVQLSDEDLKEWGLQEIEHILSRNGKSIGDFPPIPQPSFRMMHQYSFEALSKTLNDLLKETEIFSADKPFGGKLCILGGDLSKYNQWLLKVGMRLLWQHHCTNLSFEIKVELPEEFLIENGDNSLLQLINKTYPELSNRYRDPTYLKQRAILVPKNSDVDDINYTILSMLPGEVRQFCSVDTLRPGEMSDHEQKMNPPKSLNIIKISGIPNHCLELKEGSTIMLLRNFNQSFGLCNGT</sequence>
<evidence type="ECO:0000259" key="4">
    <source>
        <dbReference type="Pfam" id="PF21530"/>
    </source>
</evidence>
<evidence type="ECO:0000256" key="1">
    <source>
        <dbReference type="RuleBase" id="RU363044"/>
    </source>
</evidence>
<keyword evidence="1" id="KW-0067">ATP-binding</keyword>
<evidence type="ECO:0000313" key="5">
    <source>
        <dbReference type="EMBL" id="KAG8377722.1"/>
    </source>
</evidence>
<dbReference type="SUPFAM" id="SSF52540">
    <property type="entry name" value="P-loop containing nucleoside triphosphate hydrolases"/>
    <property type="match status" value="1"/>
</dbReference>
<dbReference type="AlphaFoldDB" id="A0AAV6XBF3"/>
<dbReference type="PANTHER" id="PTHR10492:SF57">
    <property type="entry name" value="ATP-DEPENDENT DNA HELICASE"/>
    <property type="match status" value="1"/>
</dbReference>
<dbReference type="GO" id="GO:0006281">
    <property type="term" value="P:DNA repair"/>
    <property type="evidence" value="ECO:0007669"/>
    <property type="project" value="UniProtKB-KW"/>
</dbReference>
<protein>
    <recommendedName>
        <fullName evidence="1">ATP-dependent DNA helicase</fullName>
        <ecNumber evidence="1">5.6.2.3</ecNumber>
    </recommendedName>
</protein>
<dbReference type="InterPro" id="IPR027417">
    <property type="entry name" value="P-loop_NTPase"/>
</dbReference>
<dbReference type="InterPro" id="IPR010285">
    <property type="entry name" value="DNA_helicase_pif1-like_DEAD"/>
</dbReference>
<dbReference type="GO" id="GO:0006310">
    <property type="term" value="P:DNA recombination"/>
    <property type="evidence" value="ECO:0007669"/>
    <property type="project" value="UniProtKB-KW"/>
</dbReference>
<keyword evidence="6" id="KW-1185">Reference proteome</keyword>
<comment type="catalytic activity">
    <reaction evidence="1">
        <text>ATP + H2O = ADP + phosphate + H(+)</text>
        <dbReference type="Rhea" id="RHEA:13065"/>
        <dbReference type="ChEBI" id="CHEBI:15377"/>
        <dbReference type="ChEBI" id="CHEBI:15378"/>
        <dbReference type="ChEBI" id="CHEBI:30616"/>
        <dbReference type="ChEBI" id="CHEBI:43474"/>
        <dbReference type="ChEBI" id="CHEBI:456216"/>
        <dbReference type="EC" id="5.6.2.3"/>
    </reaction>
</comment>
<keyword evidence="1" id="KW-0233">DNA recombination</keyword>
<proteinExistence type="inferred from homology"/>
<dbReference type="EC" id="5.6.2.3" evidence="1"/>
<keyword evidence="1" id="KW-0378">Hydrolase</keyword>
<dbReference type="PANTHER" id="PTHR10492">
    <property type="match status" value="1"/>
</dbReference>
<reference evidence="5" key="1">
    <citation type="submission" date="2019-10" db="EMBL/GenBank/DDBJ databases">
        <authorList>
            <person name="Zhang R."/>
            <person name="Pan Y."/>
            <person name="Wang J."/>
            <person name="Ma R."/>
            <person name="Yu S."/>
        </authorList>
    </citation>
    <scope>NUCLEOTIDE SEQUENCE</scope>
    <source>
        <strain evidence="5">LA-IB0</strain>
        <tissue evidence="5">Leaf</tissue>
    </source>
</reference>
<feature type="transmembrane region" description="Helical" evidence="2">
    <location>
        <begin position="57"/>
        <end position="78"/>
    </location>
</feature>
<feature type="domain" description="DNA helicase Pif1-like 2B" evidence="4">
    <location>
        <begin position="501"/>
        <end position="538"/>
    </location>
</feature>
<evidence type="ECO:0000256" key="2">
    <source>
        <dbReference type="SAM" id="Phobius"/>
    </source>
</evidence>
<dbReference type="GO" id="GO:0005524">
    <property type="term" value="F:ATP binding"/>
    <property type="evidence" value="ECO:0007669"/>
    <property type="project" value="UniProtKB-KW"/>
</dbReference>
<name>A0AAV6XBF3_9LAMI</name>